<evidence type="ECO:0000256" key="2">
    <source>
        <dbReference type="ARBA" id="ARBA00022723"/>
    </source>
</evidence>
<evidence type="ECO:0000256" key="3">
    <source>
        <dbReference type="ARBA" id="ARBA00022737"/>
    </source>
</evidence>
<dbReference type="SMART" id="SM00355">
    <property type="entry name" value="ZnF_C2H2"/>
    <property type="match status" value="7"/>
</dbReference>
<feature type="domain" description="C2H2-type" evidence="10">
    <location>
        <begin position="239"/>
        <end position="267"/>
    </location>
</feature>
<evidence type="ECO:0000256" key="8">
    <source>
        <dbReference type="PROSITE-ProRule" id="PRU00042"/>
    </source>
</evidence>
<evidence type="ECO:0000256" key="5">
    <source>
        <dbReference type="ARBA" id="ARBA00022833"/>
    </source>
</evidence>
<dbReference type="GO" id="GO:0005634">
    <property type="term" value="C:nucleus"/>
    <property type="evidence" value="ECO:0007669"/>
    <property type="project" value="UniProtKB-SubCell"/>
</dbReference>
<feature type="domain" description="C2H2-type" evidence="10">
    <location>
        <begin position="308"/>
        <end position="335"/>
    </location>
</feature>
<feature type="domain" description="C2H2-type" evidence="10">
    <location>
        <begin position="336"/>
        <end position="363"/>
    </location>
</feature>
<name>A0A9J6E6Q7_RHIMP</name>
<feature type="domain" description="C2H2-type" evidence="10">
    <location>
        <begin position="43"/>
        <end position="70"/>
    </location>
</feature>
<dbReference type="Proteomes" id="UP000821866">
    <property type="component" value="Chromosome 3"/>
</dbReference>
<evidence type="ECO:0000256" key="6">
    <source>
        <dbReference type="ARBA" id="ARBA00023125"/>
    </source>
</evidence>
<evidence type="ECO:0000313" key="11">
    <source>
        <dbReference type="EMBL" id="KAH8029998.1"/>
    </source>
</evidence>
<keyword evidence="4 8" id="KW-0863">Zinc-finger</keyword>
<dbReference type="VEuPathDB" id="VectorBase:LOC119163581"/>
<reference evidence="11" key="1">
    <citation type="journal article" date="2020" name="Cell">
        <title>Large-Scale Comparative Analyses of Tick Genomes Elucidate Their Genetic Diversity and Vector Capacities.</title>
        <authorList>
            <consortium name="Tick Genome and Microbiome Consortium (TIGMIC)"/>
            <person name="Jia N."/>
            <person name="Wang J."/>
            <person name="Shi W."/>
            <person name="Du L."/>
            <person name="Sun Y."/>
            <person name="Zhan W."/>
            <person name="Jiang J.F."/>
            <person name="Wang Q."/>
            <person name="Zhang B."/>
            <person name="Ji P."/>
            <person name="Bell-Sakyi L."/>
            <person name="Cui X.M."/>
            <person name="Yuan T.T."/>
            <person name="Jiang B.G."/>
            <person name="Yang W.F."/>
            <person name="Lam T.T."/>
            <person name="Chang Q.C."/>
            <person name="Ding S.J."/>
            <person name="Wang X.J."/>
            <person name="Zhu J.G."/>
            <person name="Ruan X.D."/>
            <person name="Zhao L."/>
            <person name="Wei J.T."/>
            <person name="Ye R.Z."/>
            <person name="Que T.C."/>
            <person name="Du C.H."/>
            <person name="Zhou Y.H."/>
            <person name="Cheng J.X."/>
            <person name="Dai P.F."/>
            <person name="Guo W.B."/>
            <person name="Han X.H."/>
            <person name="Huang E.J."/>
            <person name="Li L.F."/>
            <person name="Wei W."/>
            <person name="Gao Y.C."/>
            <person name="Liu J.Z."/>
            <person name="Shao H.Z."/>
            <person name="Wang X."/>
            <person name="Wang C.C."/>
            <person name="Yang T.C."/>
            <person name="Huo Q.B."/>
            <person name="Li W."/>
            <person name="Chen H.Y."/>
            <person name="Chen S.E."/>
            <person name="Zhou L.G."/>
            <person name="Ni X.B."/>
            <person name="Tian J.H."/>
            <person name="Sheng Y."/>
            <person name="Liu T."/>
            <person name="Pan Y.S."/>
            <person name="Xia L.Y."/>
            <person name="Li J."/>
            <person name="Zhao F."/>
            <person name="Cao W.C."/>
        </authorList>
    </citation>
    <scope>NUCLEOTIDE SEQUENCE</scope>
    <source>
        <strain evidence="11">Rmic-2018</strain>
    </source>
</reference>
<dbReference type="PANTHER" id="PTHR16515:SF49">
    <property type="entry name" value="GASTRULA ZINC FINGER PROTEIN XLCGF49.1-LIKE-RELATED"/>
    <property type="match status" value="1"/>
</dbReference>
<keyword evidence="3" id="KW-0677">Repeat</keyword>
<reference evidence="11" key="2">
    <citation type="submission" date="2021-09" db="EMBL/GenBank/DDBJ databases">
        <authorList>
            <person name="Jia N."/>
            <person name="Wang J."/>
            <person name="Shi W."/>
            <person name="Du L."/>
            <person name="Sun Y."/>
            <person name="Zhan W."/>
            <person name="Jiang J."/>
            <person name="Wang Q."/>
            <person name="Zhang B."/>
            <person name="Ji P."/>
            <person name="Sakyi L.B."/>
            <person name="Cui X."/>
            <person name="Yuan T."/>
            <person name="Jiang B."/>
            <person name="Yang W."/>
            <person name="Lam T.T.-Y."/>
            <person name="Chang Q."/>
            <person name="Ding S."/>
            <person name="Wang X."/>
            <person name="Zhu J."/>
            <person name="Ruan X."/>
            <person name="Zhao L."/>
            <person name="Wei J."/>
            <person name="Que T."/>
            <person name="Du C."/>
            <person name="Cheng J."/>
            <person name="Dai P."/>
            <person name="Han X."/>
            <person name="Huang E."/>
            <person name="Gao Y."/>
            <person name="Liu J."/>
            <person name="Shao H."/>
            <person name="Ye R."/>
            <person name="Li L."/>
            <person name="Wei W."/>
            <person name="Wang X."/>
            <person name="Wang C."/>
            <person name="Huo Q."/>
            <person name="Li W."/>
            <person name="Guo W."/>
            <person name="Chen H."/>
            <person name="Chen S."/>
            <person name="Zhou L."/>
            <person name="Zhou L."/>
            <person name="Ni X."/>
            <person name="Tian J."/>
            <person name="Zhou Y."/>
            <person name="Sheng Y."/>
            <person name="Liu T."/>
            <person name="Pan Y."/>
            <person name="Xia L."/>
            <person name="Li J."/>
            <person name="Zhao F."/>
            <person name="Cao W."/>
        </authorList>
    </citation>
    <scope>NUCLEOTIDE SEQUENCE</scope>
    <source>
        <strain evidence="11">Rmic-2018</strain>
        <tissue evidence="11">Larvae</tissue>
    </source>
</reference>
<dbReference type="Pfam" id="PF00096">
    <property type="entry name" value="zf-C2H2"/>
    <property type="match status" value="2"/>
</dbReference>
<dbReference type="PANTHER" id="PTHR16515">
    <property type="entry name" value="PR DOMAIN ZINC FINGER PROTEIN"/>
    <property type="match status" value="1"/>
</dbReference>
<dbReference type="PROSITE" id="PS50157">
    <property type="entry name" value="ZINC_FINGER_C2H2_2"/>
    <property type="match status" value="7"/>
</dbReference>
<feature type="domain" description="C2H2-type" evidence="10">
    <location>
        <begin position="176"/>
        <end position="204"/>
    </location>
</feature>
<keyword evidence="12" id="KW-1185">Reference proteome</keyword>
<dbReference type="InterPro" id="IPR050331">
    <property type="entry name" value="Zinc_finger"/>
</dbReference>
<comment type="caution">
    <text evidence="11">The sequence shown here is derived from an EMBL/GenBank/DDBJ whole genome shotgun (WGS) entry which is preliminary data.</text>
</comment>
<dbReference type="Gene3D" id="3.30.160.60">
    <property type="entry name" value="Classic Zinc Finger"/>
    <property type="match status" value="6"/>
</dbReference>
<dbReference type="FunFam" id="3.30.160.60:FF:002343">
    <property type="entry name" value="Zinc finger protein 33A"/>
    <property type="match status" value="1"/>
</dbReference>
<dbReference type="GO" id="GO:0008270">
    <property type="term" value="F:zinc ion binding"/>
    <property type="evidence" value="ECO:0007669"/>
    <property type="project" value="UniProtKB-KW"/>
</dbReference>
<gene>
    <name evidence="11" type="ORF">HPB51_006430</name>
</gene>
<dbReference type="InterPro" id="IPR036236">
    <property type="entry name" value="Znf_C2H2_sf"/>
</dbReference>
<feature type="domain" description="C2H2-type" evidence="10">
    <location>
        <begin position="125"/>
        <end position="152"/>
    </location>
</feature>
<feature type="domain" description="C2H2-type" evidence="10">
    <location>
        <begin position="95"/>
        <end position="123"/>
    </location>
</feature>
<proteinExistence type="predicted"/>
<dbReference type="AlphaFoldDB" id="A0A9J6E6Q7"/>
<organism evidence="11 12">
    <name type="scientific">Rhipicephalus microplus</name>
    <name type="common">Cattle tick</name>
    <name type="synonym">Boophilus microplus</name>
    <dbReference type="NCBI Taxonomy" id="6941"/>
    <lineage>
        <taxon>Eukaryota</taxon>
        <taxon>Metazoa</taxon>
        <taxon>Ecdysozoa</taxon>
        <taxon>Arthropoda</taxon>
        <taxon>Chelicerata</taxon>
        <taxon>Arachnida</taxon>
        <taxon>Acari</taxon>
        <taxon>Parasitiformes</taxon>
        <taxon>Ixodida</taxon>
        <taxon>Ixodoidea</taxon>
        <taxon>Ixodidae</taxon>
        <taxon>Rhipicephalinae</taxon>
        <taxon>Rhipicephalus</taxon>
        <taxon>Boophilus</taxon>
    </lineage>
</organism>
<keyword evidence="2" id="KW-0479">Metal-binding</keyword>
<evidence type="ECO:0000256" key="4">
    <source>
        <dbReference type="ARBA" id="ARBA00022771"/>
    </source>
</evidence>
<keyword evidence="5" id="KW-0862">Zinc</keyword>
<accession>A0A9J6E6Q7</accession>
<dbReference type="PROSITE" id="PS00028">
    <property type="entry name" value="ZINC_FINGER_C2H2_1"/>
    <property type="match status" value="6"/>
</dbReference>
<evidence type="ECO:0000313" key="12">
    <source>
        <dbReference type="Proteomes" id="UP000821866"/>
    </source>
</evidence>
<evidence type="ECO:0000256" key="9">
    <source>
        <dbReference type="SAM" id="MobiDB-lite"/>
    </source>
</evidence>
<evidence type="ECO:0000256" key="1">
    <source>
        <dbReference type="ARBA" id="ARBA00004123"/>
    </source>
</evidence>
<dbReference type="SUPFAM" id="SSF57667">
    <property type="entry name" value="beta-beta-alpha zinc fingers"/>
    <property type="match status" value="3"/>
</dbReference>
<dbReference type="FunFam" id="3.30.160.60:FF:001465">
    <property type="entry name" value="Zinc finger protein 560"/>
    <property type="match status" value="1"/>
</dbReference>
<evidence type="ECO:0000256" key="7">
    <source>
        <dbReference type="ARBA" id="ARBA00023242"/>
    </source>
</evidence>
<feature type="region of interest" description="Disordered" evidence="9">
    <location>
        <begin position="261"/>
        <end position="291"/>
    </location>
</feature>
<comment type="subcellular location">
    <subcellularLocation>
        <location evidence="1">Nucleus</location>
    </subcellularLocation>
</comment>
<protein>
    <recommendedName>
        <fullName evidence="10">C2H2-type domain-containing protein</fullName>
    </recommendedName>
</protein>
<dbReference type="EMBL" id="JABSTU010000005">
    <property type="protein sequence ID" value="KAH8029998.1"/>
    <property type="molecule type" value="Genomic_DNA"/>
</dbReference>
<dbReference type="GO" id="GO:0000122">
    <property type="term" value="P:negative regulation of transcription by RNA polymerase II"/>
    <property type="evidence" value="ECO:0007669"/>
    <property type="project" value="UniProtKB-ARBA"/>
</dbReference>
<dbReference type="InterPro" id="IPR013087">
    <property type="entry name" value="Znf_C2H2_type"/>
</dbReference>
<sequence>MPTPPWKSTYVDQKTPGDIMHDHEVPNKAQLMEMQRPANKQSHICCFCFKSFANNSNLQRHVRTRCKYRCAEVLPNGTGVVKHNYPVQDVSCKMLICDRCSKGFSRKADFDRHNDLEHRDGQTSHSCYLCPEAFDDVLSLRTHLNAHMSDSNKLRADNLKRESDEQQDDCLPEPQYSCNICSVMFADEYALAEHVLIAHSLELLCMDKKPLFSKHCADECEVMDDFDNSVLELTAMPSHDCNLCAETFKDASGLAEHIENNHSRASSSLDKQQEDNANHHEGTSVTMATRQKSSLKLHIQRHSGLKRFSCPHCSKGFLIKAELHIHMRTHTGERPYVCEVCSAAFSARDNLRKHEATHTGLRPFCMSAVSQVFYQGFLVKAAMYVHMRKHTGERPYVCKVCSAAF</sequence>
<keyword evidence="7" id="KW-0539">Nucleus</keyword>
<keyword evidence="6" id="KW-0238">DNA-binding</keyword>
<feature type="region of interest" description="Disordered" evidence="9">
    <location>
        <begin position="1"/>
        <end position="20"/>
    </location>
</feature>
<dbReference type="GO" id="GO:0003677">
    <property type="term" value="F:DNA binding"/>
    <property type="evidence" value="ECO:0007669"/>
    <property type="project" value="UniProtKB-KW"/>
</dbReference>
<feature type="compositionally biased region" description="Basic and acidic residues" evidence="9">
    <location>
        <begin position="271"/>
        <end position="282"/>
    </location>
</feature>
<evidence type="ECO:0000259" key="10">
    <source>
        <dbReference type="PROSITE" id="PS50157"/>
    </source>
</evidence>